<evidence type="ECO:0000313" key="1">
    <source>
        <dbReference type="EMBL" id="GLH69868.1"/>
    </source>
</evidence>
<evidence type="ECO:0000313" key="2">
    <source>
        <dbReference type="Proteomes" id="UP001165089"/>
    </source>
</evidence>
<name>A0ABQ5Q5V1_9BACT</name>
<dbReference type="SUPFAM" id="SSF55347">
    <property type="entry name" value="Glyceraldehyde-3-phosphate dehydrogenase-like, C-terminal domain"/>
    <property type="match status" value="1"/>
</dbReference>
<dbReference type="Proteomes" id="UP001165089">
    <property type="component" value="Unassembled WGS sequence"/>
</dbReference>
<keyword evidence="2" id="KW-1185">Reference proteome</keyword>
<organism evidence="1 2">
    <name type="scientific">Geothrix rubra</name>
    <dbReference type="NCBI Taxonomy" id="2927977"/>
    <lineage>
        <taxon>Bacteria</taxon>
        <taxon>Pseudomonadati</taxon>
        <taxon>Acidobacteriota</taxon>
        <taxon>Holophagae</taxon>
        <taxon>Holophagales</taxon>
        <taxon>Holophagaceae</taxon>
        <taxon>Geothrix</taxon>
    </lineage>
</organism>
<accession>A0ABQ5Q5V1</accession>
<protein>
    <submittedName>
        <fullName evidence="1">Uncharacterized protein</fullName>
    </submittedName>
</protein>
<dbReference type="RefSeq" id="WP_285724010.1">
    <property type="nucleotide sequence ID" value="NZ_BSDD01000002.1"/>
</dbReference>
<reference evidence="1 2" key="1">
    <citation type="journal article" date="2023" name="Antonie Van Leeuwenhoek">
        <title>Mesoterricola silvestris gen. nov., sp. nov., Mesoterricola sediminis sp. nov., Geothrix oryzae sp. nov., Geothrix edaphica sp. nov., Geothrix rubra sp. nov., and Geothrix limicola sp. nov., six novel members of Acidobacteriota isolated from soils.</title>
        <authorList>
            <person name="Itoh H."/>
            <person name="Sugisawa Y."/>
            <person name="Mise K."/>
            <person name="Xu Z."/>
            <person name="Kuniyasu M."/>
            <person name="Ushijima N."/>
            <person name="Kawano K."/>
            <person name="Kobayashi E."/>
            <person name="Shiratori Y."/>
            <person name="Masuda Y."/>
            <person name="Senoo K."/>
        </authorList>
    </citation>
    <scope>NUCLEOTIDE SEQUENCE [LARGE SCALE GENOMIC DNA]</scope>
    <source>
        <strain evidence="1 2">Red803</strain>
    </source>
</reference>
<comment type="caution">
    <text evidence="1">The sequence shown here is derived from an EMBL/GenBank/DDBJ whole genome shotgun (WGS) entry which is preliminary data.</text>
</comment>
<proteinExistence type="predicted"/>
<sequence length="277" mass="29346">MLKLAVIGAQTLLGRELVGALEAAEASVVPLSTGPLTLAEEEGDLVMFAPDPALLVGLDVVLLADTPGPGQLDTFHGRLLDLRPEPDPKLEAMPLAGRWPKEAPALRARPALEQVLALLPSLVDHLGEVAGTHLRPVAWMGDRGLDGLMEQTLSVLNGEDPDLAKLGYRQAFEVVPVPALAGKGRLLEVRVPAFHGDLLVLHLRSAEGQRLARKEPPAGVRWVEAPPSSRDVAVSSDLLAHLEASADGTSATLVLGFDPILWGVLRPAMRVLGLMEG</sequence>
<gene>
    <name evidence="1" type="ORF">GETHPA_14010</name>
</gene>
<dbReference type="EMBL" id="BSDD01000002">
    <property type="protein sequence ID" value="GLH69868.1"/>
    <property type="molecule type" value="Genomic_DNA"/>
</dbReference>